<evidence type="ECO:0000313" key="3">
    <source>
        <dbReference type="Proteomes" id="UP000755551"/>
    </source>
</evidence>
<sequence>MKIAIVAPSPVPFMIGGAEKLWWGILDYINHETPHDAELIKLPSPERSFPDLIASYRYFSELDLSHFDRVISTKYPAWMVAHHDHVCYLQHKLRGLYDTYHFCGHSTELPELPSAFAPLLQLLDSPPDRALLTALFNQTQKLLQEYPEHFDFPGPLTRAIIHQLDGIALQPGSIHLFGAISDNVRKRSDYFPEGCPVYVRHHPSDLEGIYTGEYRFIFTASRLDEPKRLDMLIRAFRNTDVDVSLLIAGTGPQEQALKSLADDDPRIRFIGYVNDSELVNYYANALFVPFIPYDEDYGLITIEAMQAGKAVLTTTDSGGVHEMVQHGVTGLSVAPEESALADAITTLVNDYENTLRMGQCAQQHIQHVSWEDTLTPILAPPARPMPGGRRLNLVVVSTFPAWPPTGGGQARLFSLYRQVARHHDVTLLCLGSEQGQRQLEPGLVEICVPYTAQQHRYSGRLHQIYNLDFTDILTADSNLLNTDFLNQLERLAHDADLMICSHPFLHSSIRAVWSGPMAYDAQDVELDVKAAICAGAPGTEHWLDKVRHIEQRCLQDSRWVVACSHHDILRLQALYTPIPAAHAVAPNGVDILGTSFHDCRQRSHHRAQLGLDPQQEVVLFMGSWHGPNIEAAHLLVELARQRPRLQFWLMGSLCSHPELQALPDNVKPLGLLPAAAKDTVMSAASIALNPMISGSGTNLKMLDYAAAGLDIITTPFGNRGLDFAQDTEVSIVDIEDFGAALDQLSQLSVEQRIARQQRARQRAAETFDWSVCARPLLELIEATA</sequence>
<accession>A0ABS6M7P3</accession>
<gene>
    <name evidence="2" type="ORF">KTN04_02975</name>
</gene>
<feature type="domain" description="Glycosyl transferase family 1" evidence="1">
    <location>
        <begin position="213"/>
        <end position="363"/>
    </location>
</feature>
<dbReference type="PANTHER" id="PTHR12526">
    <property type="entry name" value="GLYCOSYLTRANSFERASE"/>
    <property type="match status" value="1"/>
</dbReference>
<dbReference type="InterPro" id="IPR001296">
    <property type="entry name" value="Glyco_trans_1"/>
</dbReference>
<reference evidence="2 3" key="1">
    <citation type="submission" date="2021-06" db="EMBL/GenBank/DDBJ databases">
        <title>Bacterium isolated from marine sediment.</title>
        <authorList>
            <person name="Zhu K.-L."/>
            <person name="Du Z.-J."/>
            <person name="Liang Q.-Y."/>
        </authorList>
    </citation>
    <scope>NUCLEOTIDE SEQUENCE [LARGE SCALE GENOMIC DNA]</scope>
    <source>
        <strain evidence="2 3">A346</strain>
    </source>
</reference>
<name>A0ABS6M7P3_9GAMM</name>
<dbReference type="CDD" id="cd03801">
    <property type="entry name" value="GT4_PimA-like"/>
    <property type="match status" value="1"/>
</dbReference>
<dbReference type="PANTHER" id="PTHR12526:SF625">
    <property type="entry name" value="PHOSPHATIDYLINOSITOL GLYCAN-CLASS A"/>
    <property type="match status" value="1"/>
</dbReference>
<dbReference type="Pfam" id="PF13692">
    <property type="entry name" value="Glyco_trans_1_4"/>
    <property type="match status" value="1"/>
</dbReference>
<dbReference type="Pfam" id="PF00534">
    <property type="entry name" value="Glycos_transf_1"/>
    <property type="match status" value="1"/>
</dbReference>
<dbReference type="Proteomes" id="UP000755551">
    <property type="component" value="Unassembled WGS sequence"/>
</dbReference>
<protein>
    <submittedName>
        <fullName evidence="2">Glycosyltransferase</fullName>
    </submittedName>
</protein>
<evidence type="ECO:0000313" key="2">
    <source>
        <dbReference type="EMBL" id="MBV0932300.1"/>
    </source>
</evidence>
<dbReference type="RefSeq" id="WP_217333729.1">
    <property type="nucleotide sequence ID" value="NZ_JAHQZT010000003.1"/>
</dbReference>
<dbReference type="EMBL" id="JAHQZT010000003">
    <property type="protein sequence ID" value="MBV0932300.1"/>
    <property type="molecule type" value="Genomic_DNA"/>
</dbReference>
<comment type="caution">
    <text evidence="2">The sequence shown here is derived from an EMBL/GenBank/DDBJ whole genome shotgun (WGS) entry which is preliminary data.</text>
</comment>
<organism evidence="2 3">
    <name type="scientific">Marinobacterium weihaiense</name>
    <dbReference type="NCBI Taxonomy" id="2851016"/>
    <lineage>
        <taxon>Bacteria</taxon>
        <taxon>Pseudomonadati</taxon>
        <taxon>Pseudomonadota</taxon>
        <taxon>Gammaproteobacteria</taxon>
        <taxon>Oceanospirillales</taxon>
        <taxon>Oceanospirillaceae</taxon>
        <taxon>Marinobacterium</taxon>
    </lineage>
</organism>
<proteinExistence type="predicted"/>
<evidence type="ECO:0000259" key="1">
    <source>
        <dbReference type="Pfam" id="PF00534"/>
    </source>
</evidence>
<keyword evidence="3" id="KW-1185">Reference proteome</keyword>